<sequence>MGGSYSIRLKKSTNRIKEINREIKFLNAIELLAKELLKAFRQYRTEFDMSQNTQIFRTNTFLFVDPSPILGSPYPRADFVRTTANECVYYAMEDISSHGNIRYQLQVLDSNIRQPDTIIAAKDNIMIRQEEKLQEAMNKNLGRVFLEAKGENKKPGPTPRRSCAPSLITNSEQNLSAKEFIQRLSLLTYCLDFKNMSL</sequence>
<comment type="caution">
    <text evidence="1">The sequence shown here is derived from an EMBL/GenBank/DDBJ whole genome shotgun (WGS) entry which is preliminary data.</text>
</comment>
<proteinExistence type="predicted"/>
<gene>
    <name evidence="1" type="ORF">OXX778_LOCUS19945</name>
</gene>
<dbReference type="Proteomes" id="UP000663879">
    <property type="component" value="Unassembled WGS sequence"/>
</dbReference>
<keyword evidence="2" id="KW-1185">Reference proteome</keyword>
<accession>A0A814M760</accession>
<name>A0A814M760_9BILA</name>
<evidence type="ECO:0000313" key="1">
    <source>
        <dbReference type="EMBL" id="CAF1075562.1"/>
    </source>
</evidence>
<protein>
    <submittedName>
        <fullName evidence="1">Uncharacterized protein</fullName>
    </submittedName>
</protein>
<organism evidence="1 2">
    <name type="scientific">Brachionus calyciflorus</name>
    <dbReference type="NCBI Taxonomy" id="104777"/>
    <lineage>
        <taxon>Eukaryota</taxon>
        <taxon>Metazoa</taxon>
        <taxon>Spiralia</taxon>
        <taxon>Gnathifera</taxon>
        <taxon>Rotifera</taxon>
        <taxon>Eurotatoria</taxon>
        <taxon>Monogononta</taxon>
        <taxon>Pseudotrocha</taxon>
        <taxon>Ploima</taxon>
        <taxon>Brachionidae</taxon>
        <taxon>Brachionus</taxon>
    </lineage>
</organism>
<dbReference type="AlphaFoldDB" id="A0A814M760"/>
<evidence type="ECO:0000313" key="2">
    <source>
        <dbReference type="Proteomes" id="UP000663879"/>
    </source>
</evidence>
<reference evidence="1" key="1">
    <citation type="submission" date="2021-02" db="EMBL/GenBank/DDBJ databases">
        <authorList>
            <person name="Nowell W R."/>
        </authorList>
    </citation>
    <scope>NUCLEOTIDE SEQUENCE</scope>
    <source>
        <strain evidence="1">Ploen Becks lab</strain>
    </source>
</reference>
<dbReference type="EMBL" id="CAJNOC010006332">
    <property type="protein sequence ID" value="CAF1075562.1"/>
    <property type="molecule type" value="Genomic_DNA"/>
</dbReference>